<dbReference type="RefSeq" id="WP_116706472.1">
    <property type="nucleotide sequence ID" value="NZ_QEKW01000001.1"/>
</dbReference>
<feature type="transmembrane region" description="Helical" evidence="8">
    <location>
        <begin position="110"/>
        <end position="130"/>
    </location>
</feature>
<evidence type="ECO:0000313" key="9">
    <source>
        <dbReference type="EMBL" id="PVZ14658.1"/>
    </source>
</evidence>
<dbReference type="PANTHER" id="PTHR30472">
    <property type="entry name" value="FERRIC ENTEROBACTIN TRANSPORT SYSTEM PERMEASE PROTEIN"/>
    <property type="match status" value="1"/>
</dbReference>
<protein>
    <submittedName>
        <fullName evidence="9">Iron complex transport system permease protein</fullName>
    </submittedName>
</protein>
<name>A0A2U1FR47_9PSEU</name>
<evidence type="ECO:0000256" key="2">
    <source>
        <dbReference type="ARBA" id="ARBA00007935"/>
    </source>
</evidence>
<feature type="transmembrane region" description="Helical" evidence="8">
    <location>
        <begin position="80"/>
        <end position="98"/>
    </location>
</feature>
<dbReference type="Pfam" id="PF01032">
    <property type="entry name" value="FecCD"/>
    <property type="match status" value="1"/>
</dbReference>
<accession>A0A2U1FR47</accession>
<organism evidence="9 10">
    <name type="scientific">Actinomycetospora cinnamomea</name>
    <dbReference type="NCBI Taxonomy" id="663609"/>
    <lineage>
        <taxon>Bacteria</taxon>
        <taxon>Bacillati</taxon>
        <taxon>Actinomycetota</taxon>
        <taxon>Actinomycetes</taxon>
        <taxon>Pseudonocardiales</taxon>
        <taxon>Pseudonocardiaceae</taxon>
        <taxon>Actinomycetospora</taxon>
    </lineage>
</organism>
<keyword evidence="6 8" id="KW-1133">Transmembrane helix</keyword>
<evidence type="ECO:0000256" key="8">
    <source>
        <dbReference type="SAM" id="Phobius"/>
    </source>
</evidence>
<dbReference type="CDD" id="cd06550">
    <property type="entry name" value="TM_ABC_iron-siderophores_like"/>
    <property type="match status" value="1"/>
</dbReference>
<evidence type="ECO:0000256" key="6">
    <source>
        <dbReference type="ARBA" id="ARBA00022989"/>
    </source>
</evidence>
<dbReference type="OrthoDB" id="4455417at2"/>
<dbReference type="AlphaFoldDB" id="A0A2U1FR47"/>
<proteinExistence type="inferred from homology"/>
<dbReference type="GO" id="GO:0005886">
    <property type="term" value="C:plasma membrane"/>
    <property type="evidence" value="ECO:0007669"/>
    <property type="project" value="UniProtKB-SubCell"/>
</dbReference>
<feature type="transmembrane region" description="Helical" evidence="8">
    <location>
        <begin position="255"/>
        <end position="279"/>
    </location>
</feature>
<feature type="transmembrane region" description="Helical" evidence="8">
    <location>
        <begin position="136"/>
        <end position="156"/>
    </location>
</feature>
<reference evidence="9 10" key="1">
    <citation type="submission" date="2018-04" db="EMBL/GenBank/DDBJ databases">
        <title>Genomic Encyclopedia of Type Strains, Phase IV (KMG-IV): sequencing the most valuable type-strain genomes for metagenomic binning, comparative biology and taxonomic classification.</title>
        <authorList>
            <person name="Goeker M."/>
        </authorList>
    </citation>
    <scope>NUCLEOTIDE SEQUENCE [LARGE SCALE GENOMIC DNA]</scope>
    <source>
        <strain evidence="9 10">DSM 45771</strain>
    </source>
</reference>
<dbReference type="EMBL" id="QEKW01000001">
    <property type="protein sequence ID" value="PVZ14658.1"/>
    <property type="molecule type" value="Genomic_DNA"/>
</dbReference>
<evidence type="ECO:0000313" key="10">
    <source>
        <dbReference type="Proteomes" id="UP000245639"/>
    </source>
</evidence>
<dbReference type="Gene3D" id="1.10.3470.10">
    <property type="entry name" value="ABC transporter involved in vitamin B12 uptake, BtuC"/>
    <property type="match status" value="1"/>
</dbReference>
<evidence type="ECO:0000256" key="5">
    <source>
        <dbReference type="ARBA" id="ARBA00022692"/>
    </source>
</evidence>
<gene>
    <name evidence="9" type="ORF">C8D89_101525</name>
</gene>
<keyword evidence="10" id="KW-1185">Reference proteome</keyword>
<feature type="transmembrane region" description="Helical" evidence="8">
    <location>
        <begin position="205"/>
        <end position="225"/>
    </location>
</feature>
<sequence>MNVPTLPTGPVVRTERVSVRVRPRAVTATLALIAAAVVLGALAMTLGDYQLSVGEVIGALTGSGSQAQQYVVLGLRAPRVVLALVVGAALGVAGAVFQSLARNNLASPDLLGFTTGAASGALVAIVLAGGGPAGTTLGAVVGTLVTALAVQALLGGVVGGYRLVLVGIGVNAVLAALNNLLILRTDLQTAVAAQSWLVGTLNARGWPEVVAVSVALVLLVPIAAAGSRRLDLLGMGDDVARGLGVAVEGTRVATLLVGVALVGVATAAVGPIAFVALAAPQLARRITGTTGPGMLAAGLMGAVLLLAGDVLGQRLAAPTQFPAGTMTAAIGGLYLVWLLAREWRAGR</sequence>
<evidence type="ECO:0000256" key="7">
    <source>
        <dbReference type="ARBA" id="ARBA00023136"/>
    </source>
</evidence>
<keyword evidence="4" id="KW-1003">Cell membrane</keyword>
<dbReference type="Proteomes" id="UP000245639">
    <property type="component" value="Unassembled WGS sequence"/>
</dbReference>
<keyword evidence="3" id="KW-0813">Transport</keyword>
<comment type="caution">
    <text evidence="9">The sequence shown here is derived from an EMBL/GenBank/DDBJ whole genome shotgun (WGS) entry which is preliminary data.</text>
</comment>
<keyword evidence="7 8" id="KW-0472">Membrane</keyword>
<feature type="transmembrane region" description="Helical" evidence="8">
    <location>
        <begin position="25"/>
        <end position="46"/>
    </location>
</feature>
<feature type="transmembrane region" description="Helical" evidence="8">
    <location>
        <begin position="291"/>
        <end position="311"/>
    </location>
</feature>
<dbReference type="InterPro" id="IPR000522">
    <property type="entry name" value="ABC_transptr_permease_BtuC"/>
</dbReference>
<dbReference type="SUPFAM" id="SSF81345">
    <property type="entry name" value="ABC transporter involved in vitamin B12 uptake, BtuC"/>
    <property type="match status" value="1"/>
</dbReference>
<keyword evidence="5 8" id="KW-0812">Transmembrane</keyword>
<dbReference type="GO" id="GO:0033214">
    <property type="term" value="P:siderophore-iron import into cell"/>
    <property type="evidence" value="ECO:0007669"/>
    <property type="project" value="TreeGrafter"/>
</dbReference>
<evidence type="ECO:0000256" key="3">
    <source>
        <dbReference type="ARBA" id="ARBA00022448"/>
    </source>
</evidence>
<dbReference type="PANTHER" id="PTHR30472:SF24">
    <property type="entry name" value="FERRIC ENTEROBACTIN TRANSPORT SYSTEM PERMEASE PROTEIN FEPG"/>
    <property type="match status" value="1"/>
</dbReference>
<evidence type="ECO:0000256" key="4">
    <source>
        <dbReference type="ARBA" id="ARBA00022475"/>
    </source>
</evidence>
<feature type="transmembrane region" description="Helical" evidence="8">
    <location>
        <begin position="323"/>
        <end position="340"/>
    </location>
</feature>
<dbReference type="InterPro" id="IPR037294">
    <property type="entry name" value="ABC_BtuC-like"/>
</dbReference>
<evidence type="ECO:0000256" key="1">
    <source>
        <dbReference type="ARBA" id="ARBA00004651"/>
    </source>
</evidence>
<comment type="similarity">
    <text evidence="2">Belongs to the binding-protein-dependent transport system permease family. FecCD subfamily.</text>
</comment>
<dbReference type="GO" id="GO:0022857">
    <property type="term" value="F:transmembrane transporter activity"/>
    <property type="evidence" value="ECO:0007669"/>
    <property type="project" value="InterPro"/>
</dbReference>
<comment type="subcellular location">
    <subcellularLocation>
        <location evidence="1">Cell membrane</location>
        <topology evidence="1">Multi-pass membrane protein</topology>
    </subcellularLocation>
</comment>
<feature type="transmembrane region" description="Helical" evidence="8">
    <location>
        <begin position="163"/>
        <end position="185"/>
    </location>
</feature>